<evidence type="ECO:0000259" key="8">
    <source>
        <dbReference type="SMART" id="SM01036"/>
    </source>
</evidence>
<comment type="caution">
    <text evidence="9">The sequence shown here is derived from an EMBL/GenBank/DDBJ whole genome shotgun (WGS) entry which is preliminary data.</text>
</comment>
<feature type="domain" description="BP28 C-terminal" evidence="8">
    <location>
        <begin position="2180"/>
        <end position="2367"/>
    </location>
</feature>
<dbReference type="PANTHER" id="PTHR13457">
    <property type="entry name" value="BAP28"/>
    <property type="match status" value="1"/>
</dbReference>
<feature type="region of interest" description="Disordered" evidence="7">
    <location>
        <begin position="1649"/>
        <end position="1692"/>
    </location>
</feature>
<dbReference type="GO" id="GO:0030686">
    <property type="term" value="C:90S preribosome"/>
    <property type="evidence" value="ECO:0007669"/>
    <property type="project" value="TreeGrafter"/>
</dbReference>
<dbReference type="GO" id="GO:0034455">
    <property type="term" value="C:t-UTP complex"/>
    <property type="evidence" value="ECO:0007669"/>
    <property type="project" value="TreeGrafter"/>
</dbReference>
<dbReference type="InterPro" id="IPR016024">
    <property type="entry name" value="ARM-type_fold"/>
</dbReference>
<dbReference type="InterPro" id="IPR040191">
    <property type="entry name" value="UTP10"/>
</dbReference>
<dbReference type="OrthoDB" id="31183at2759"/>
<keyword evidence="5" id="KW-0539">Nucleus</keyword>
<accession>A0A836BRT2</accession>
<dbReference type="Gene3D" id="1.25.10.10">
    <property type="entry name" value="Leucine-rich Repeat Variant"/>
    <property type="match status" value="3"/>
</dbReference>
<protein>
    <recommendedName>
        <fullName evidence="8">BP28 C-terminal domain-containing protein</fullName>
    </recommendedName>
</protein>
<dbReference type="Proteomes" id="UP000612055">
    <property type="component" value="Unassembled WGS sequence"/>
</dbReference>
<feature type="compositionally biased region" description="Pro residues" evidence="7">
    <location>
        <begin position="1682"/>
        <end position="1692"/>
    </location>
</feature>
<keyword evidence="10" id="KW-1185">Reference proteome</keyword>
<evidence type="ECO:0000256" key="6">
    <source>
        <dbReference type="ARBA" id="ARBA00023274"/>
    </source>
</evidence>
<dbReference type="GO" id="GO:0030515">
    <property type="term" value="F:snoRNA binding"/>
    <property type="evidence" value="ECO:0007669"/>
    <property type="project" value="TreeGrafter"/>
</dbReference>
<evidence type="ECO:0000256" key="2">
    <source>
        <dbReference type="ARBA" id="ARBA00010559"/>
    </source>
</evidence>
<feature type="region of interest" description="Disordered" evidence="7">
    <location>
        <begin position="2019"/>
        <end position="2068"/>
    </location>
</feature>
<evidence type="ECO:0000313" key="9">
    <source>
        <dbReference type="EMBL" id="KAG2486505.1"/>
    </source>
</evidence>
<dbReference type="InterPro" id="IPR012954">
    <property type="entry name" value="BP28_C_dom"/>
</dbReference>
<feature type="compositionally biased region" description="Acidic residues" evidence="7">
    <location>
        <begin position="2031"/>
        <end position="2045"/>
    </location>
</feature>
<feature type="region of interest" description="Disordered" evidence="7">
    <location>
        <begin position="743"/>
        <end position="771"/>
    </location>
</feature>
<name>A0A836BRT2_9CHLO</name>
<dbReference type="InterPro" id="IPR022125">
    <property type="entry name" value="U3snoRNP10_N"/>
</dbReference>
<evidence type="ECO:0000256" key="7">
    <source>
        <dbReference type="SAM" id="MobiDB-lite"/>
    </source>
</evidence>
<evidence type="ECO:0000256" key="4">
    <source>
        <dbReference type="ARBA" id="ARBA00022552"/>
    </source>
</evidence>
<keyword evidence="6" id="KW-0687">Ribonucleoprotein</keyword>
<evidence type="ECO:0000256" key="1">
    <source>
        <dbReference type="ARBA" id="ARBA00004604"/>
    </source>
</evidence>
<reference evidence="9" key="1">
    <citation type="journal article" date="2020" name="bioRxiv">
        <title>Comparative genomics of Chlamydomonas.</title>
        <authorList>
            <person name="Craig R.J."/>
            <person name="Hasan A.R."/>
            <person name="Ness R.W."/>
            <person name="Keightley P.D."/>
        </authorList>
    </citation>
    <scope>NUCLEOTIDE SEQUENCE</scope>
    <source>
        <strain evidence="9">CCAP 11/70</strain>
    </source>
</reference>
<keyword evidence="4" id="KW-0698">rRNA processing</keyword>
<dbReference type="SMART" id="SM01036">
    <property type="entry name" value="BP28CT"/>
    <property type="match status" value="1"/>
</dbReference>
<feature type="compositionally biased region" description="Low complexity" evidence="7">
    <location>
        <begin position="468"/>
        <end position="479"/>
    </location>
</feature>
<proteinExistence type="inferred from homology"/>
<comment type="similarity">
    <text evidence="2">Belongs to the HEATR1/UTP10 family.</text>
</comment>
<feature type="compositionally biased region" description="Low complexity" evidence="7">
    <location>
        <begin position="1385"/>
        <end position="1400"/>
    </location>
</feature>
<feature type="compositionally biased region" description="Basic and acidic residues" evidence="7">
    <location>
        <begin position="754"/>
        <end position="771"/>
    </location>
</feature>
<organism evidence="9 10">
    <name type="scientific">Edaphochlamys debaryana</name>
    <dbReference type="NCBI Taxonomy" id="47281"/>
    <lineage>
        <taxon>Eukaryota</taxon>
        <taxon>Viridiplantae</taxon>
        <taxon>Chlorophyta</taxon>
        <taxon>core chlorophytes</taxon>
        <taxon>Chlorophyceae</taxon>
        <taxon>CS clade</taxon>
        <taxon>Chlamydomonadales</taxon>
        <taxon>Chlamydomonadales incertae sedis</taxon>
        <taxon>Edaphochlamys</taxon>
    </lineage>
</organism>
<dbReference type="InterPro" id="IPR011989">
    <property type="entry name" value="ARM-like"/>
</dbReference>
<feature type="compositionally biased region" description="Acidic residues" evidence="7">
    <location>
        <begin position="505"/>
        <end position="515"/>
    </location>
</feature>
<gene>
    <name evidence="9" type="ORF">HYH03_014807</name>
</gene>
<dbReference type="Pfam" id="PF12397">
    <property type="entry name" value="U3snoRNP10"/>
    <property type="match status" value="1"/>
</dbReference>
<feature type="compositionally biased region" description="Low complexity" evidence="7">
    <location>
        <begin position="516"/>
        <end position="525"/>
    </location>
</feature>
<dbReference type="GO" id="GO:0032040">
    <property type="term" value="C:small-subunit processome"/>
    <property type="evidence" value="ECO:0007669"/>
    <property type="project" value="TreeGrafter"/>
</dbReference>
<dbReference type="PANTHER" id="PTHR13457:SF1">
    <property type="entry name" value="HEAT REPEAT-CONTAINING PROTEIN 1"/>
    <property type="match status" value="1"/>
</dbReference>
<comment type="subcellular location">
    <subcellularLocation>
        <location evidence="1">Nucleus</location>
        <location evidence="1">Nucleolus</location>
    </subcellularLocation>
</comment>
<feature type="region of interest" description="Disordered" evidence="7">
    <location>
        <begin position="467"/>
        <end position="528"/>
    </location>
</feature>
<feature type="compositionally biased region" description="Basic and acidic residues" evidence="7">
    <location>
        <begin position="489"/>
        <end position="499"/>
    </location>
</feature>
<feature type="compositionally biased region" description="Pro residues" evidence="7">
    <location>
        <begin position="1656"/>
        <end position="1666"/>
    </location>
</feature>
<dbReference type="Pfam" id="PF08146">
    <property type="entry name" value="BP28CT"/>
    <property type="match status" value="1"/>
</dbReference>
<evidence type="ECO:0000256" key="3">
    <source>
        <dbReference type="ARBA" id="ARBA00022517"/>
    </source>
</evidence>
<dbReference type="GO" id="GO:0045943">
    <property type="term" value="P:positive regulation of transcription by RNA polymerase I"/>
    <property type="evidence" value="ECO:0007669"/>
    <property type="project" value="TreeGrafter"/>
</dbReference>
<keyword evidence="3" id="KW-0690">Ribosome biogenesis</keyword>
<dbReference type="EMBL" id="JAEHOE010000111">
    <property type="protein sequence ID" value="KAG2486505.1"/>
    <property type="molecule type" value="Genomic_DNA"/>
</dbReference>
<evidence type="ECO:0000313" key="10">
    <source>
        <dbReference type="Proteomes" id="UP000612055"/>
    </source>
</evidence>
<dbReference type="SUPFAM" id="SSF48371">
    <property type="entry name" value="ARM repeat"/>
    <property type="match status" value="1"/>
</dbReference>
<evidence type="ECO:0000256" key="5">
    <source>
        <dbReference type="ARBA" id="ARBA00023242"/>
    </source>
</evidence>
<feature type="region of interest" description="Disordered" evidence="7">
    <location>
        <begin position="1370"/>
        <end position="1408"/>
    </location>
</feature>
<sequence>MASALASQLQQLAKLRQPALPAALKKGKPSLLFDYQKAADVDVQTIYDLSCQGLEELVRLEPRFRPYRESLFSRGSLEINPDMQTTEFLAKLDESIHGFCCLLTNHFLSPPAFKVLEYLIRRYKANERNVDSLMTAALPYHSTNEFVRLAQTLALGPAGSLWGWLAKMQSSGASLPRDRLAQRCVNDRQLLLFICRAAGQLGGAPSAAAASDKAPALRPSSRTFLSFYAVLLCEVLAILPSVSEEFLAAVLPHLLEGLGAGAAQDYRAATLMAVAELCSRATLGRDFIKVLLGCMLKHTEPLPEHIRTALLVMAHVAVTQPHVRTLSDKTLKHLLALPNMMSELSALSKRGNIRLGPLLALLCRSLVAALAAASAPATPGGATPGGSAGRKAEGELLALAHSGALEGEPARALAAALLEAGGAANAAASLRKSCQKVLRVLDQRYPETTDGAVNAFLEPLREHRRQAAADAAAAGGAADADGKRKRRKTGADGKADSKSIKSQGSDDEASDDDTTAVESAEAAAAGLSPEDGQRFEFVRATFAAGGYSAPCGGTMLTLAAALTAPQAAVRRMALQQLDADLAAAAPDADGTDAAVEARGALTSAALARLRDDDLGVVVAALGLDCLRRLPPAALLDALAPLTARLGEYLYGSARLPQLKAARKAARKAAALLRAAGGADTATAAQRDAAALQLLGLMLPTRRDPRVAVEAAKAASELGAPLFAHLAAALPQLEAALSGGGQAAPEAKAKKGAKKGKEEAKEEESGGGKADKKAAQAAAAAAVGRGVVAALAKAVAAEPEARGADAMRLVEASAAVGAAADGAAASMRAQHLLLLAANAAAATGGAAKPAKGAAAASATALPRVAVRLAETLLPYARLPADGDTAAAAERLPLTTFAELVSAADGLPTAAHNNALQSDPAAAHGALVLGSLQANLARLPEPAAAAADDAAAASRLLAQLASLGYLQANLGDLGQLVVTRSIPAADRAAFLAGIYAAPSAAAGAAGGAAAQCLALGVQAQLAEAAAAAGGRHATADVGGWLATLLAAAASHDASSVRGAAADCLAAVAALLEAGKASAGPQLSPKTAAALCSALAAQRKLLRRDADAAASLLRGALLGASATAAAAPPPTPSRGRKVAAAAKAVADGASGPPPTLELPAGGAAEVATFLVGSLAALDADAAGANTACVLLACLTDSSPSRSAAAAGSVVNGAALFASAATLLGKISARLRQQPASATPQDALAITSLLRLFTSVAASAAAASGHADRLSRLAEAAELLPPPPPSSVSPAAVASLATARLAAVSAVTPELFAALPPTGGNVREIFAVLLTRYEGDPDEAVRAASRSALETLPLSAELILPLLNPSAAAVATDAAASQTPKKKSKKADGAAATPAPATAAAAAGAPPPPPDAAALRSAVSALELLQWRSGIAHRELLPPALEALLRRLLPIVGSIASSSATEDEPEAEEPAAAADGAAADAAATSALAGYAATLALTALAGLAAPADMDGGEGRRLAEGMDLALAVQAAREAPDAAVRNAALALLASLAQQVPEAALSHVLQVLAVVHQSAAVADDAHSRAVGATALASVVPAWVAAGRRPAALWEQVAAALPSLPPHRRLELLLGLMRALPQVEDGLSDGLLVLLQHASTPEAQAPPKQATPPPAPAPAKTPAKSAKKAKAAEPAPEPAPAAPVVPAGPPPAEWLPELAGQLVLQVELPVRLACCARLLELALAASKQQPHTALPRIAVAFVTAQLKLKVAVSAAGASHRRPEADPALEAGCRRLMASALSHMQLLQPDSVASGAGSGGHGSPAASSRLHRAVLASSRGLYALFAALQGVMAADAYLQALLTLAEHPSDKVKRRALKLFTDKVRGVRAEVADRVELPQRVRDAQLRQAGEAAARACAMLPPLLATPGAASADSGASPLTRQLALIALAAIAAEFGASQHAALLAGVPAVLAATRDGHAAIRSSALACVAALVAALGQRLVPVLPSTVAAAVAAADRAWARLARAGTPAAAAPAAADAEMRDADAELSESDEEEEEGSDAAEGGGGAGRRRARGRGPRSDSDDAALELSSALACLNALVETLGGFLSPHLPQVLAILLNPRVLACRVAACDQFAASIRSRLPTAVPARLLLPALYERLQPCIDAAADAADGPSAAAPAAALLTMVGAAAASLEPKLAVQYHEHMFAFLLRALDVRQRRPPPLAAHGDAAIDIVEAAAIAALVSLVMKLSESKFKPMFLRLLEWASTVSVPEGLAGAEPSYMGRMVTLFGAVNALCDRLRSVLVPYYRYLLDAALQHLGSDDGGRPRGKKKLRRSAAAAAAAADADADPNSAEAVQARLAWLLRLRIVRALHRGFLHDSVGFVDAERFARLQAPLIAQLECEPPEAALACLRSPAHADRDLTSYVALGAATRAYTAADGDASAGPLPAAAIGCLLAMAVAANTDALWKPLNHAALMLTRAGSPRVRALGLELAAQLVERLREEYLVLLPEALPFLAEALEDADAGVAARVRQVVAQLEEISGEKLDEYLKV</sequence>
<dbReference type="GO" id="GO:0000462">
    <property type="term" value="P:maturation of SSU-rRNA from tricistronic rRNA transcript (SSU-rRNA, 5.8S rRNA, LSU-rRNA)"/>
    <property type="evidence" value="ECO:0007669"/>
    <property type="project" value="TreeGrafter"/>
</dbReference>